<dbReference type="EMBL" id="KB207048">
    <property type="protein sequence ID" value="ELP85630.1"/>
    <property type="molecule type" value="Genomic_DNA"/>
</dbReference>
<evidence type="ECO:0000256" key="5">
    <source>
        <dbReference type="ARBA" id="ARBA00022989"/>
    </source>
</evidence>
<organism evidence="9 10">
    <name type="scientific">Entamoeba invadens IP1</name>
    <dbReference type="NCBI Taxonomy" id="370355"/>
    <lineage>
        <taxon>Eukaryota</taxon>
        <taxon>Amoebozoa</taxon>
        <taxon>Evosea</taxon>
        <taxon>Archamoebae</taxon>
        <taxon>Mastigamoebida</taxon>
        <taxon>Entamoebidae</taxon>
        <taxon>Entamoeba</taxon>
    </lineage>
</organism>
<dbReference type="InterPro" id="IPR036259">
    <property type="entry name" value="MFS_trans_sf"/>
</dbReference>
<keyword evidence="4 8" id="KW-0812">Transmembrane</keyword>
<feature type="transmembrane region" description="Helical" evidence="8">
    <location>
        <begin position="300"/>
        <end position="323"/>
    </location>
</feature>
<gene>
    <name evidence="9" type="ORF">EIN_409190</name>
</gene>
<keyword evidence="2" id="KW-0813">Transport</keyword>
<feature type="transmembrane region" description="Helical" evidence="8">
    <location>
        <begin position="330"/>
        <end position="348"/>
    </location>
</feature>
<dbReference type="InterPro" id="IPR050171">
    <property type="entry name" value="MFS_Transporters"/>
</dbReference>
<evidence type="ECO:0008006" key="11">
    <source>
        <dbReference type="Google" id="ProtNLM"/>
    </source>
</evidence>
<evidence type="ECO:0000256" key="4">
    <source>
        <dbReference type="ARBA" id="ARBA00022692"/>
    </source>
</evidence>
<feature type="transmembrane region" description="Helical" evidence="8">
    <location>
        <begin position="101"/>
        <end position="120"/>
    </location>
</feature>
<keyword evidence="10" id="KW-1185">Reference proteome</keyword>
<dbReference type="InterPro" id="IPR011701">
    <property type="entry name" value="MFS"/>
</dbReference>
<comment type="subcellular location">
    <subcellularLocation>
        <location evidence="1">Cell membrane</location>
        <topology evidence="1">Multi-pass membrane protein</topology>
    </subcellularLocation>
</comment>
<dbReference type="OrthoDB" id="28976at2759"/>
<dbReference type="SUPFAM" id="SSF103473">
    <property type="entry name" value="MFS general substrate transporter"/>
    <property type="match status" value="1"/>
</dbReference>
<feature type="transmembrane region" description="Helical" evidence="8">
    <location>
        <begin position="45"/>
        <end position="64"/>
    </location>
</feature>
<dbReference type="GO" id="GO:0005886">
    <property type="term" value="C:plasma membrane"/>
    <property type="evidence" value="ECO:0007669"/>
    <property type="project" value="UniProtKB-SubCell"/>
</dbReference>
<evidence type="ECO:0000256" key="7">
    <source>
        <dbReference type="SAM" id="MobiDB-lite"/>
    </source>
</evidence>
<name>A0A0A1TZM1_ENTIV</name>
<feature type="region of interest" description="Disordered" evidence="7">
    <location>
        <begin position="214"/>
        <end position="241"/>
    </location>
</feature>
<feature type="transmembrane region" description="Helical" evidence="8">
    <location>
        <begin position="169"/>
        <end position="186"/>
    </location>
</feature>
<feature type="transmembrane region" description="Helical" evidence="8">
    <location>
        <begin position="354"/>
        <end position="374"/>
    </location>
</feature>
<dbReference type="KEGG" id="eiv:EIN_409190"/>
<proteinExistence type="predicted"/>
<feature type="transmembrane region" description="Helical" evidence="8">
    <location>
        <begin position="256"/>
        <end position="276"/>
    </location>
</feature>
<evidence type="ECO:0000313" key="9">
    <source>
        <dbReference type="EMBL" id="ELP85630.1"/>
    </source>
</evidence>
<feature type="transmembrane region" description="Helical" evidence="8">
    <location>
        <begin position="12"/>
        <end position="33"/>
    </location>
</feature>
<dbReference type="OMA" id="INHIFMC"/>
<evidence type="ECO:0000256" key="2">
    <source>
        <dbReference type="ARBA" id="ARBA00022448"/>
    </source>
</evidence>
<evidence type="ECO:0000256" key="1">
    <source>
        <dbReference type="ARBA" id="ARBA00004651"/>
    </source>
</evidence>
<evidence type="ECO:0000313" key="10">
    <source>
        <dbReference type="Proteomes" id="UP000014680"/>
    </source>
</evidence>
<feature type="transmembrane region" description="Helical" evidence="8">
    <location>
        <begin position="421"/>
        <end position="447"/>
    </location>
</feature>
<keyword evidence="6 8" id="KW-0472">Membrane</keyword>
<dbReference type="GO" id="GO:0022857">
    <property type="term" value="F:transmembrane transporter activity"/>
    <property type="evidence" value="ECO:0007669"/>
    <property type="project" value="InterPro"/>
</dbReference>
<sequence length="457" mass="50894">MKVGLNRPFLNYVRMCAIGFMFNFGVYFFWLVIPIILKDYDVNSIFIGLAPTFTFGTAGFLSILTGYLSDIIDAECLVSLASVLNGVACFMLGLVCAAHTNYYLFVLSLFIQGISFGLFYSPIETLISLHSEEGKEGRNLAIFFTVCYLGTSFGFLCGGSVILLCGNTFTLYIVGFISLFIFFVVPRKFNDIKKGSTKVKESFEDDVKETKSVSLSTESSSEASSLVNSPQNTESKTEEKEPVKKVSHYREKVERWTFFLVSCFVSVVIYGSLAIITDQYVGYAEDEGIVLEGVSKQSSVFVGVFLFILSIFETISFVIMGITDVWVNKAFLNLLAHLTIIILGLFLYYVKVGWVLVIFVSPVLGLVCGYEYQANVVYALNLKSRPGFFLGVNEFVANVTYCVCPFIAGVMMDFIDRDWCILLIIVLNVFGLIIATALHFFGAVLVYKKRITDESGN</sequence>
<dbReference type="Proteomes" id="UP000014680">
    <property type="component" value="Unassembled WGS sequence"/>
</dbReference>
<feature type="compositionally biased region" description="Low complexity" evidence="7">
    <location>
        <begin position="214"/>
        <end position="229"/>
    </location>
</feature>
<evidence type="ECO:0000256" key="3">
    <source>
        <dbReference type="ARBA" id="ARBA00022475"/>
    </source>
</evidence>
<reference evidence="9 10" key="1">
    <citation type="submission" date="2012-10" db="EMBL/GenBank/DDBJ databases">
        <authorList>
            <person name="Zafar N."/>
            <person name="Inman J."/>
            <person name="Hall N."/>
            <person name="Lorenzi H."/>
            <person name="Caler E."/>
        </authorList>
    </citation>
    <scope>NUCLEOTIDE SEQUENCE [LARGE SCALE GENOMIC DNA]</scope>
    <source>
        <strain evidence="9 10">IP1</strain>
    </source>
</reference>
<dbReference type="GeneID" id="14884608"/>
<dbReference type="Gene3D" id="1.20.1250.20">
    <property type="entry name" value="MFS general substrate transporter like domains"/>
    <property type="match status" value="1"/>
</dbReference>
<dbReference type="Pfam" id="PF07690">
    <property type="entry name" value="MFS_1"/>
    <property type="match status" value="1"/>
</dbReference>
<accession>A0A0A1TZM1</accession>
<dbReference type="RefSeq" id="XP_004184976.1">
    <property type="nucleotide sequence ID" value="XM_004184928.1"/>
</dbReference>
<evidence type="ECO:0000256" key="6">
    <source>
        <dbReference type="ARBA" id="ARBA00023136"/>
    </source>
</evidence>
<feature type="transmembrane region" description="Helical" evidence="8">
    <location>
        <begin position="76"/>
        <end position="95"/>
    </location>
</feature>
<dbReference type="AlphaFoldDB" id="A0A0A1TZM1"/>
<evidence type="ECO:0000256" key="8">
    <source>
        <dbReference type="SAM" id="Phobius"/>
    </source>
</evidence>
<dbReference type="VEuPathDB" id="AmoebaDB:EIN_409190"/>
<dbReference type="PANTHER" id="PTHR23517:SF3">
    <property type="entry name" value="INTEGRAL MEMBRANE TRANSPORT PROTEIN"/>
    <property type="match status" value="1"/>
</dbReference>
<dbReference type="PANTHER" id="PTHR23517">
    <property type="entry name" value="RESISTANCE PROTEIN MDTM, PUTATIVE-RELATED-RELATED"/>
    <property type="match status" value="1"/>
</dbReference>
<keyword evidence="3" id="KW-1003">Cell membrane</keyword>
<protein>
    <recommendedName>
        <fullName evidence="11">Major facilitator superfamily (MFS) profile domain-containing protein</fullName>
    </recommendedName>
</protein>
<feature type="transmembrane region" description="Helical" evidence="8">
    <location>
        <begin position="395"/>
        <end position="415"/>
    </location>
</feature>
<keyword evidence="5 8" id="KW-1133">Transmembrane helix</keyword>
<feature type="transmembrane region" description="Helical" evidence="8">
    <location>
        <begin position="140"/>
        <end position="163"/>
    </location>
</feature>